<dbReference type="Proteomes" id="UP000214747">
    <property type="component" value="Unassembled WGS sequence"/>
</dbReference>
<protein>
    <submittedName>
        <fullName evidence="2">Uncharacterized protein</fullName>
    </submittedName>
</protein>
<evidence type="ECO:0000256" key="1">
    <source>
        <dbReference type="SAM" id="MobiDB-lite"/>
    </source>
</evidence>
<name>A0A225SPS8_9BURK</name>
<dbReference type="RefSeq" id="WP_088756450.1">
    <property type="nucleotide sequence ID" value="NZ_NJGV01000020.1"/>
</dbReference>
<dbReference type="AlphaFoldDB" id="A0A225SPS8"/>
<sequence>MAIESKLPTRANPGPAQSSGDATNRAARSDHVEARETSTDNANKEIAKPEFDIVQDDARAPR</sequence>
<comment type="caution">
    <text evidence="2">The sequence shown here is derived from an EMBL/GenBank/DDBJ whole genome shotgun (WGS) entry which is preliminary data.</text>
</comment>
<gene>
    <name evidence="2" type="ORF">CEJ45_18230</name>
</gene>
<feature type="compositionally biased region" description="Basic and acidic residues" evidence="1">
    <location>
        <begin position="27"/>
        <end position="62"/>
    </location>
</feature>
<proteinExistence type="predicted"/>
<feature type="region of interest" description="Disordered" evidence="1">
    <location>
        <begin position="1"/>
        <end position="62"/>
    </location>
</feature>
<keyword evidence="3" id="KW-1185">Reference proteome</keyword>
<dbReference type="EMBL" id="NJGV01000020">
    <property type="protein sequence ID" value="OWY33116.1"/>
    <property type="molecule type" value="Genomic_DNA"/>
</dbReference>
<organism evidence="2 3">
    <name type="scientific">Herbaspirillum aquaticum</name>
    <dbReference type="NCBI Taxonomy" id="568783"/>
    <lineage>
        <taxon>Bacteria</taxon>
        <taxon>Pseudomonadati</taxon>
        <taxon>Pseudomonadota</taxon>
        <taxon>Betaproteobacteria</taxon>
        <taxon>Burkholderiales</taxon>
        <taxon>Oxalobacteraceae</taxon>
        <taxon>Herbaspirillum</taxon>
    </lineage>
</organism>
<evidence type="ECO:0000313" key="3">
    <source>
        <dbReference type="Proteomes" id="UP000214747"/>
    </source>
</evidence>
<reference evidence="2 3" key="1">
    <citation type="journal article" date="2010" name="Int. J. Syst. Evol. Microbiol.">
        <title>Reclassification of Herbaspirillum putei as a later heterotypic synonym of Herbaspirillum huttiense, with the description of H. huttiense subsp. huttiense subsp. nov. and H. huttiense subsp. putei subsp. nov., comb. nov., and description of Herbaspirillum aquaticum sp. nov.</title>
        <authorList>
            <person name="Dobritsa A.P."/>
            <person name="Reddy M.C."/>
            <person name="Samadpour M."/>
        </authorList>
    </citation>
    <scope>NUCLEOTIDE SEQUENCE [LARGE SCALE GENOMIC DNA]</scope>
    <source>
        <strain evidence="2 3">IEH 4430</strain>
    </source>
</reference>
<accession>A0A225SPS8</accession>
<evidence type="ECO:0000313" key="2">
    <source>
        <dbReference type="EMBL" id="OWY33116.1"/>
    </source>
</evidence>